<keyword evidence="5 9" id="KW-0808">Transferase</keyword>
<evidence type="ECO:0000256" key="5">
    <source>
        <dbReference type="ARBA" id="ARBA00022679"/>
    </source>
</evidence>
<dbReference type="EMBL" id="JANAWD010000399">
    <property type="protein sequence ID" value="KAJ3480052.1"/>
    <property type="molecule type" value="Genomic_DNA"/>
</dbReference>
<dbReference type="GO" id="GO:0008184">
    <property type="term" value="F:glycogen phosphorylase activity"/>
    <property type="evidence" value="ECO:0007669"/>
    <property type="project" value="InterPro"/>
</dbReference>
<comment type="catalytic activity">
    <reaction evidence="1 9">
        <text>[(1-&gt;4)-alpha-D-glucosyl](n) + phosphate = [(1-&gt;4)-alpha-D-glucosyl](n-1) + alpha-D-glucose 1-phosphate</text>
        <dbReference type="Rhea" id="RHEA:41732"/>
        <dbReference type="Rhea" id="RHEA-COMP:9584"/>
        <dbReference type="Rhea" id="RHEA-COMP:9586"/>
        <dbReference type="ChEBI" id="CHEBI:15444"/>
        <dbReference type="ChEBI" id="CHEBI:43474"/>
        <dbReference type="ChEBI" id="CHEBI:58601"/>
        <dbReference type="EC" id="2.4.1.1"/>
    </reaction>
</comment>
<evidence type="ECO:0000256" key="8">
    <source>
        <dbReference type="PIRSR" id="PIRSR000460-1"/>
    </source>
</evidence>
<name>A0AAD5UYK5_9APHY</name>
<dbReference type="PANTHER" id="PTHR11468:SF3">
    <property type="entry name" value="GLYCOGEN PHOSPHORYLASE, LIVER FORM"/>
    <property type="match status" value="1"/>
</dbReference>
<evidence type="ECO:0000313" key="10">
    <source>
        <dbReference type="EMBL" id="KAJ3480052.1"/>
    </source>
</evidence>
<evidence type="ECO:0000313" key="11">
    <source>
        <dbReference type="Proteomes" id="UP001212997"/>
    </source>
</evidence>
<sequence>MTSTIDPTKIGKPQRARRHVRTLTGFTPDTDEKGQEKWPRGDEKVWKAAIRGVDKDVSDITTSVVHHVQTSLARQAHNLDNFGAYQAAALSVRDNLLVNWNETQLHFNRSGSKRAYYLSLEFLMGRTLDNALLNLGLKEKYNDGIDKLGFNLEDLLDQERDAALGNGGLGRLAACYLDSSASQELPLWGYGLRYQYGIFQQLIGPDGSQLEAPDPWLQHDNPWELPRLDVTYEIRFYGHSERIEDGKAIWSGGQEVLAIAYDVMIPGYDTKNTNNLRLWESKPKRGFDLNSFNAGDYERAVESSNSAAAITSVLYPNDHTTFGKELRLKQQYFWTAASLADILRRFKNLDKPITEFPDYVSIQLNDTHPTLAIPELMRILVDEEDVSWTNAWDIVTRTFFFTNHTVLPEALEKWPVPLMQHLLPRHMQIIFDINLVFLQAVEKKFPGDRERLARMSLIEEGIPQNIRMANLACIGSHKVNGVAELHSELVRATIMKDFVDFYGVSKFFNVTNGITPRRWLDQCNPGLSKLISETLKLPKAAFLKDLTKLEGLLDHLDDPQFLKKWAAVKQSNKERLAHYVETTLGFTINTQAMFDVQIKASDLLYCQIALLTASLTAFARVQGGSFWRQTLNIMGVIHRYIKLKTMTPAERKKANPKVVFFAGKAAPGYYIAKLTIRLIVNVARIINEDPDTKDLLSLFFLPDYSVSLAEILIPASDISQHISTAGTEASGTSNMKFWLERRTPYGANIEIAEEVGESNVFFFGHLTPAVEELRYQHLYHPVPLEQKCPALAEAVQAVASGLFGDGGVYEPLLNTIRQNDYYLLTEDFDSYIQALALVDEAYQDRMEWIKKSVRTTAKMGKFSSDRAIQDYAQECWVSSERIVHNQCIDLIGLDAEH</sequence>
<comment type="function">
    <text evidence="9">Allosteric enzyme that catalyzes the rate-limiting step in glycogen catabolism, the phosphorolytic cleavage of glycogen to produce glucose-1-phosphate, and plays a central role in maintaining cellular and organismal glucose homeostasis.</text>
</comment>
<keyword evidence="11" id="KW-1185">Reference proteome</keyword>
<proteinExistence type="inferred from homology"/>
<dbReference type="Gene3D" id="3.40.50.2000">
    <property type="entry name" value="Glycogen Phosphorylase B"/>
    <property type="match status" value="2"/>
</dbReference>
<dbReference type="EC" id="2.4.1.1" evidence="9"/>
<dbReference type="GO" id="GO:0005980">
    <property type="term" value="P:glycogen catabolic process"/>
    <property type="evidence" value="ECO:0007669"/>
    <property type="project" value="TreeGrafter"/>
</dbReference>
<accession>A0AAD5UYK5</accession>
<dbReference type="SUPFAM" id="SSF53756">
    <property type="entry name" value="UDP-Glycosyltransferase/glycogen phosphorylase"/>
    <property type="match status" value="1"/>
</dbReference>
<gene>
    <name evidence="10" type="ORF">NLI96_g8633</name>
</gene>
<dbReference type="NCBIfam" id="TIGR02093">
    <property type="entry name" value="P_ylase"/>
    <property type="match status" value="1"/>
</dbReference>
<feature type="modified residue" description="N6-(pyridoxal phosphate)lysine" evidence="8">
    <location>
        <position position="736"/>
    </location>
</feature>
<evidence type="ECO:0000256" key="4">
    <source>
        <dbReference type="ARBA" id="ARBA00022676"/>
    </source>
</evidence>
<dbReference type="InterPro" id="IPR011833">
    <property type="entry name" value="Glycg_phsphrylas"/>
</dbReference>
<dbReference type="CDD" id="cd04300">
    <property type="entry name" value="GT35_Glycogen_Phosphorylase"/>
    <property type="match status" value="1"/>
</dbReference>
<dbReference type="InterPro" id="IPR000811">
    <property type="entry name" value="Glyco_trans_35"/>
</dbReference>
<evidence type="ECO:0000256" key="7">
    <source>
        <dbReference type="ARBA" id="ARBA00023277"/>
    </source>
</evidence>
<dbReference type="FunFam" id="3.40.50.2000:FF:000002">
    <property type="entry name" value="Alpha-1,4 glucan phosphorylase"/>
    <property type="match status" value="1"/>
</dbReference>
<comment type="cofactor">
    <cofactor evidence="2 9">
        <name>pyridoxal 5'-phosphate</name>
        <dbReference type="ChEBI" id="CHEBI:597326"/>
    </cofactor>
</comment>
<evidence type="ECO:0000256" key="3">
    <source>
        <dbReference type="ARBA" id="ARBA00006047"/>
    </source>
</evidence>
<dbReference type="PIRSF" id="PIRSF000460">
    <property type="entry name" value="Pprylas_GlgP"/>
    <property type="match status" value="1"/>
</dbReference>
<evidence type="ECO:0000256" key="6">
    <source>
        <dbReference type="ARBA" id="ARBA00022898"/>
    </source>
</evidence>
<keyword evidence="4 9" id="KW-0328">Glycosyltransferase</keyword>
<keyword evidence="6 8" id="KW-0663">Pyridoxal phosphate</keyword>
<dbReference type="PANTHER" id="PTHR11468">
    <property type="entry name" value="GLYCOGEN PHOSPHORYLASE"/>
    <property type="match status" value="1"/>
</dbReference>
<dbReference type="Proteomes" id="UP001212997">
    <property type="component" value="Unassembled WGS sequence"/>
</dbReference>
<dbReference type="Pfam" id="PF00343">
    <property type="entry name" value="Phosphorylase"/>
    <property type="match status" value="1"/>
</dbReference>
<dbReference type="AlphaFoldDB" id="A0AAD5UYK5"/>
<evidence type="ECO:0000256" key="1">
    <source>
        <dbReference type="ARBA" id="ARBA00001275"/>
    </source>
</evidence>
<dbReference type="GO" id="GO:0005737">
    <property type="term" value="C:cytoplasm"/>
    <property type="evidence" value="ECO:0007669"/>
    <property type="project" value="TreeGrafter"/>
</dbReference>
<dbReference type="GO" id="GO:0030170">
    <property type="term" value="F:pyridoxal phosphate binding"/>
    <property type="evidence" value="ECO:0007669"/>
    <property type="project" value="InterPro"/>
</dbReference>
<reference evidence="10" key="1">
    <citation type="submission" date="2022-07" db="EMBL/GenBank/DDBJ databases">
        <title>Genome Sequence of Physisporinus lineatus.</title>
        <authorList>
            <person name="Buettner E."/>
        </authorList>
    </citation>
    <scope>NUCLEOTIDE SEQUENCE</scope>
    <source>
        <strain evidence="10">VT162</strain>
    </source>
</reference>
<keyword evidence="7 9" id="KW-0119">Carbohydrate metabolism</keyword>
<comment type="similarity">
    <text evidence="3 9">Belongs to the glycogen phosphorylase family.</text>
</comment>
<organism evidence="10 11">
    <name type="scientific">Meripilus lineatus</name>
    <dbReference type="NCBI Taxonomy" id="2056292"/>
    <lineage>
        <taxon>Eukaryota</taxon>
        <taxon>Fungi</taxon>
        <taxon>Dikarya</taxon>
        <taxon>Basidiomycota</taxon>
        <taxon>Agaricomycotina</taxon>
        <taxon>Agaricomycetes</taxon>
        <taxon>Polyporales</taxon>
        <taxon>Meripilaceae</taxon>
        <taxon>Meripilus</taxon>
    </lineage>
</organism>
<evidence type="ECO:0000256" key="9">
    <source>
        <dbReference type="RuleBase" id="RU000587"/>
    </source>
</evidence>
<comment type="caution">
    <text evidence="10">The sequence shown here is derived from an EMBL/GenBank/DDBJ whole genome shotgun (WGS) entry which is preliminary data.</text>
</comment>
<evidence type="ECO:0000256" key="2">
    <source>
        <dbReference type="ARBA" id="ARBA00001933"/>
    </source>
</evidence>
<protein>
    <recommendedName>
        <fullName evidence="9">Alpha-1,4 glucan phosphorylase</fullName>
        <ecNumber evidence="9">2.4.1.1</ecNumber>
    </recommendedName>
</protein>